<accession>A0A3P6B0H2</accession>
<gene>
    <name evidence="1" type="ORF">BOLC3T15090H</name>
</gene>
<dbReference type="AlphaFoldDB" id="A0A3P6B0H2"/>
<evidence type="ECO:0000313" key="1">
    <source>
        <dbReference type="EMBL" id="VDC89931.1"/>
    </source>
</evidence>
<protein>
    <submittedName>
        <fullName evidence="1">Uncharacterized protein</fullName>
    </submittedName>
</protein>
<reference evidence="1" key="1">
    <citation type="submission" date="2018-11" db="EMBL/GenBank/DDBJ databases">
        <authorList>
            <consortium name="Genoscope - CEA"/>
            <person name="William W."/>
        </authorList>
    </citation>
    <scope>NUCLEOTIDE SEQUENCE</scope>
</reference>
<dbReference type="EMBL" id="LR031872">
    <property type="protein sequence ID" value="VDC89931.1"/>
    <property type="molecule type" value="Genomic_DNA"/>
</dbReference>
<sequence length="49" mass="5922">MFPLKMIIDWLLILENRLCLKRMFWLKMIVNASHNEEDKLMLFLKIAAS</sequence>
<proteinExistence type="predicted"/>
<organism evidence="1">
    <name type="scientific">Brassica oleracea</name>
    <name type="common">Wild cabbage</name>
    <dbReference type="NCBI Taxonomy" id="3712"/>
    <lineage>
        <taxon>Eukaryota</taxon>
        <taxon>Viridiplantae</taxon>
        <taxon>Streptophyta</taxon>
        <taxon>Embryophyta</taxon>
        <taxon>Tracheophyta</taxon>
        <taxon>Spermatophyta</taxon>
        <taxon>Magnoliopsida</taxon>
        <taxon>eudicotyledons</taxon>
        <taxon>Gunneridae</taxon>
        <taxon>Pentapetalae</taxon>
        <taxon>rosids</taxon>
        <taxon>malvids</taxon>
        <taxon>Brassicales</taxon>
        <taxon>Brassicaceae</taxon>
        <taxon>Brassiceae</taxon>
        <taxon>Brassica</taxon>
    </lineage>
</organism>
<name>A0A3P6B0H2_BRAOL</name>